<name>A0ABU0USM2_ACIBI</name>
<dbReference type="RefSeq" id="WP_004927054.1">
    <property type="nucleotide sequence ID" value="NZ_BCMA01000001.1"/>
</dbReference>
<reference evidence="1 2" key="1">
    <citation type="submission" date="2023-07" db="EMBL/GenBank/DDBJ databases">
        <title>Functional and genomic diversity of the sorghum phyllosphere microbiome.</title>
        <authorList>
            <person name="Shade A."/>
        </authorList>
    </citation>
    <scope>NUCLEOTIDE SEQUENCE [LARGE SCALE GENOMIC DNA]</scope>
    <source>
        <strain evidence="1 2">SORGH_AS_0887</strain>
    </source>
</reference>
<dbReference type="Proteomes" id="UP001233360">
    <property type="component" value="Unassembled WGS sequence"/>
</dbReference>
<organism evidence="1 2">
    <name type="scientific">Acinetobacter baylyi</name>
    <dbReference type="NCBI Taxonomy" id="202950"/>
    <lineage>
        <taxon>Bacteria</taxon>
        <taxon>Pseudomonadati</taxon>
        <taxon>Pseudomonadota</taxon>
        <taxon>Gammaproteobacteria</taxon>
        <taxon>Moraxellales</taxon>
        <taxon>Moraxellaceae</taxon>
        <taxon>Acinetobacter</taxon>
    </lineage>
</organism>
<protein>
    <submittedName>
        <fullName evidence="1">G:T/U-mismatch repair DNA glycosylase</fullName>
    </submittedName>
</protein>
<proteinExistence type="predicted"/>
<dbReference type="SUPFAM" id="SSF52141">
    <property type="entry name" value="Uracil-DNA glycosylase-like"/>
    <property type="match status" value="1"/>
</dbReference>
<evidence type="ECO:0000313" key="1">
    <source>
        <dbReference type="EMBL" id="MDQ1207446.1"/>
    </source>
</evidence>
<dbReference type="CDD" id="cd10032">
    <property type="entry name" value="UDG-F6_HDG"/>
    <property type="match status" value="1"/>
</dbReference>
<evidence type="ECO:0000313" key="2">
    <source>
        <dbReference type="Proteomes" id="UP001233360"/>
    </source>
</evidence>
<dbReference type="EMBL" id="JAUTBK010000002">
    <property type="protein sequence ID" value="MDQ1207446.1"/>
    <property type="molecule type" value="Genomic_DNA"/>
</dbReference>
<sequence>MIDIESHPLEPFLPSNARLLMLGSFPPPKERWKMQFYYPNYQNDMWRIFGYLFFDDKNYFLDLSNKNFNEALIHEFLLEKGIAIFDTAVQVKRLKGNASDKFLEIVTATDLKQLLCKIPQCHTIMTTGDKATDTLMLSFSPETQKPQIGQIAHTNFAGRALDLYRMPSSSRAYPLALEKKAEAYAVLFKNLGFL</sequence>
<comment type="caution">
    <text evidence="1">The sequence shown here is derived from an EMBL/GenBank/DDBJ whole genome shotgun (WGS) entry which is preliminary data.</text>
</comment>
<dbReference type="GeneID" id="45234252"/>
<accession>A0ABU0USM2</accession>
<keyword evidence="2" id="KW-1185">Reference proteome</keyword>
<gene>
    <name evidence="1" type="ORF">QE380_000369</name>
</gene>
<dbReference type="Gene3D" id="3.40.470.10">
    <property type="entry name" value="Uracil-DNA glycosylase-like domain"/>
    <property type="match status" value="1"/>
</dbReference>
<dbReference type="InterPro" id="IPR036895">
    <property type="entry name" value="Uracil-DNA_glycosylase-like_sf"/>
</dbReference>